<accession>A0A1B2F178</accession>
<organism evidence="1">
    <name type="scientific">Pseudomonas putida</name>
    <name type="common">Arthrobacter siderocapsulatus</name>
    <dbReference type="NCBI Taxonomy" id="303"/>
    <lineage>
        <taxon>Bacteria</taxon>
        <taxon>Pseudomonadati</taxon>
        <taxon>Pseudomonadota</taxon>
        <taxon>Gammaproteobacteria</taxon>
        <taxon>Pseudomonadales</taxon>
        <taxon>Pseudomonadaceae</taxon>
        <taxon>Pseudomonas</taxon>
    </lineage>
</organism>
<sequence length="129" mass="14295">MSLLSRLTEHDASSDEKAWLHQLLSELEMVLQSKAAAPAGQGGEGTILHYGIQLEHIDALPIAQKQEEIGRRLLQAILAFEPRMQQVRLIEQQQCPAGMTYLFVADVGDEDISFSIVWNDALDSAAIRP</sequence>
<dbReference type="RefSeq" id="WP_070091661.1">
    <property type="nucleotide sequence ID" value="NZ_CP016634.1"/>
</dbReference>
<evidence type="ECO:0000313" key="1">
    <source>
        <dbReference type="EMBL" id="ANY85927.1"/>
    </source>
</evidence>
<gene>
    <name evidence="1" type="ORF">IEC33019_0323</name>
</gene>
<name>A0A1B2F178_PSEPU</name>
<evidence type="ECO:0008006" key="2">
    <source>
        <dbReference type="Google" id="ProtNLM"/>
    </source>
</evidence>
<dbReference type="EMBL" id="CP016634">
    <property type="protein sequence ID" value="ANY85927.1"/>
    <property type="molecule type" value="Genomic_DNA"/>
</dbReference>
<reference evidence="1" key="1">
    <citation type="submission" date="2016-07" db="EMBL/GenBank/DDBJ databases">
        <title>New class B carbapenemase carried by novel plasmid in Pseudomonas putida enviromental strain in eastern Amazonia.</title>
        <authorList>
            <person name="Souza C.O."/>
            <person name="Lima K.V."/>
            <person name="Brasiliense D.M."/>
            <person name="Perez-Chaparro P.J."/>
            <person name="Mamizuka E.M."/>
            <person name="Lima M.O."/>
            <person name="Lima L.N."/>
            <person name="McCulloch J.A."/>
        </authorList>
    </citation>
    <scope>NUCLEOTIDE SEQUENCE [LARGE SCALE GENOMIC DNA]</scope>
    <source>
        <strain evidence="1">IEC33019</strain>
    </source>
</reference>
<dbReference type="AlphaFoldDB" id="A0A1B2F178"/>
<proteinExistence type="predicted"/>
<protein>
    <recommendedName>
        <fullName evidence="2">IraD/Gp25-like domain-containing protein</fullName>
    </recommendedName>
</protein>